<reference evidence="1" key="1">
    <citation type="submission" date="2021-01" db="EMBL/GenBank/DDBJ databases">
        <authorList>
            <person name="Corre E."/>
            <person name="Pelletier E."/>
            <person name="Niang G."/>
            <person name="Scheremetjew M."/>
            <person name="Finn R."/>
            <person name="Kale V."/>
            <person name="Holt S."/>
            <person name="Cochrane G."/>
            <person name="Meng A."/>
            <person name="Brown T."/>
            <person name="Cohen L."/>
        </authorList>
    </citation>
    <scope>NUCLEOTIDE SEQUENCE</scope>
    <source>
        <strain evidence="1">CCMP1594</strain>
    </source>
</reference>
<dbReference type="EMBL" id="HBJA01095940">
    <property type="protein sequence ID" value="CAE0822023.1"/>
    <property type="molecule type" value="Transcribed_RNA"/>
</dbReference>
<evidence type="ECO:0000313" key="1">
    <source>
        <dbReference type="EMBL" id="CAE0822023.1"/>
    </source>
</evidence>
<accession>A0A7S4LDF9</accession>
<gene>
    <name evidence="1" type="ORF">EGYM00163_LOCUS33220</name>
</gene>
<name>A0A7S4LDF9_9EUGL</name>
<dbReference type="AlphaFoldDB" id="A0A7S4LDF9"/>
<organism evidence="1">
    <name type="scientific">Eutreptiella gymnastica</name>
    <dbReference type="NCBI Taxonomy" id="73025"/>
    <lineage>
        <taxon>Eukaryota</taxon>
        <taxon>Discoba</taxon>
        <taxon>Euglenozoa</taxon>
        <taxon>Euglenida</taxon>
        <taxon>Spirocuta</taxon>
        <taxon>Euglenophyceae</taxon>
        <taxon>Eutreptiales</taxon>
        <taxon>Eutreptiaceae</taxon>
        <taxon>Eutreptiella</taxon>
    </lineage>
</organism>
<sequence length="217" mass="23206">MMTSMTCGLVRLPGDHGLHRCTVRAPATDVPAVPTRCSVVPQLIHCLPQCLVPCSRSGHTAHHVLGASTPSPHFVTPCNLLRCLMMPCMQHQDLEFGEGGGVSMQVDTSQLLAENFVTDSSSPVKCRLLSSTLGSLTPLGSLTMHQRAEQRDQGTNPMSSWASDLGHLLLLADRPWDAGFFEPPPSTRGDRYKSGLVRDWIDGGGPPGPAVDAAGPY</sequence>
<protein>
    <submittedName>
        <fullName evidence="1">Uncharacterized protein</fullName>
    </submittedName>
</protein>
<proteinExistence type="predicted"/>